<accession>A0A0R2C827</accession>
<dbReference type="PANTHER" id="PTHR30283:SF4">
    <property type="entry name" value="PEROXIDE STRESS RESISTANCE PROTEIN YAAA"/>
    <property type="match status" value="1"/>
</dbReference>
<dbReference type="GO" id="GO:0005829">
    <property type="term" value="C:cytosol"/>
    <property type="evidence" value="ECO:0007669"/>
    <property type="project" value="TreeGrafter"/>
</dbReference>
<dbReference type="GO" id="GO:0033194">
    <property type="term" value="P:response to hydroperoxide"/>
    <property type="evidence" value="ECO:0007669"/>
    <property type="project" value="TreeGrafter"/>
</dbReference>
<dbReference type="OrthoDB" id="9777133at2"/>
<organism evidence="2 3">
    <name type="scientific">Lacticaseibacillus thailandensis DSM 22698 = JCM 13996</name>
    <dbReference type="NCBI Taxonomy" id="1423810"/>
    <lineage>
        <taxon>Bacteria</taxon>
        <taxon>Bacillati</taxon>
        <taxon>Bacillota</taxon>
        <taxon>Bacilli</taxon>
        <taxon>Lactobacillales</taxon>
        <taxon>Lactobacillaceae</taxon>
        <taxon>Lacticaseibacillus</taxon>
    </lineage>
</organism>
<dbReference type="PANTHER" id="PTHR30283">
    <property type="entry name" value="PEROXIDE STRESS RESPONSE PROTEIN YAAA"/>
    <property type="match status" value="1"/>
</dbReference>
<dbReference type="NCBIfam" id="NF002543">
    <property type="entry name" value="PRK02101.1-4"/>
    <property type="match status" value="1"/>
</dbReference>
<dbReference type="HAMAP" id="MF_00652">
    <property type="entry name" value="UPF0246"/>
    <property type="match status" value="1"/>
</dbReference>
<dbReference type="STRING" id="1423810.FD19_GL000216"/>
<evidence type="ECO:0000313" key="2">
    <source>
        <dbReference type="EMBL" id="KRM87937.1"/>
    </source>
</evidence>
<evidence type="ECO:0000313" key="3">
    <source>
        <dbReference type="Proteomes" id="UP000051789"/>
    </source>
</evidence>
<evidence type="ECO:0000256" key="1">
    <source>
        <dbReference type="HAMAP-Rule" id="MF_00652"/>
    </source>
</evidence>
<dbReference type="Pfam" id="PF03883">
    <property type="entry name" value="H2O2_YaaD"/>
    <property type="match status" value="1"/>
</dbReference>
<protein>
    <recommendedName>
        <fullName evidence="1">UPF0246 protein FD19_GL000216</fullName>
    </recommendedName>
</protein>
<comment type="similarity">
    <text evidence="1">Belongs to the UPF0246 family.</text>
</comment>
<comment type="caution">
    <text evidence="2">The sequence shown here is derived from an EMBL/GenBank/DDBJ whole genome shotgun (WGS) entry which is preliminary data.</text>
</comment>
<dbReference type="RefSeq" id="WP_054749298.1">
    <property type="nucleotide sequence ID" value="NZ_AYZK01000001.1"/>
</dbReference>
<dbReference type="PATRIC" id="fig|1423810.4.peg.220"/>
<gene>
    <name evidence="2" type="ORF">FD19_GL000216</name>
</gene>
<proteinExistence type="inferred from homology"/>
<dbReference type="AlphaFoldDB" id="A0A0R2C827"/>
<name>A0A0R2C827_9LACO</name>
<dbReference type="InterPro" id="IPR005583">
    <property type="entry name" value="YaaA"/>
</dbReference>
<dbReference type="EMBL" id="AYZK01000001">
    <property type="protein sequence ID" value="KRM87937.1"/>
    <property type="molecule type" value="Genomic_DNA"/>
</dbReference>
<keyword evidence="3" id="KW-1185">Reference proteome</keyword>
<dbReference type="Proteomes" id="UP000051789">
    <property type="component" value="Unassembled WGS sequence"/>
</dbReference>
<reference evidence="2 3" key="1">
    <citation type="journal article" date="2015" name="Genome Announc.">
        <title>Expanding the biotechnology potential of lactobacilli through comparative genomics of 213 strains and associated genera.</title>
        <authorList>
            <person name="Sun Z."/>
            <person name="Harris H.M."/>
            <person name="McCann A."/>
            <person name="Guo C."/>
            <person name="Argimon S."/>
            <person name="Zhang W."/>
            <person name="Yang X."/>
            <person name="Jeffery I.B."/>
            <person name="Cooney J.C."/>
            <person name="Kagawa T.F."/>
            <person name="Liu W."/>
            <person name="Song Y."/>
            <person name="Salvetti E."/>
            <person name="Wrobel A."/>
            <person name="Rasinkangas P."/>
            <person name="Parkhill J."/>
            <person name="Rea M.C."/>
            <person name="O'Sullivan O."/>
            <person name="Ritari J."/>
            <person name="Douillard F.P."/>
            <person name="Paul Ross R."/>
            <person name="Yang R."/>
            <person name="Briner A.E."/>
            <person name="Felis G.E."/>
            <person name="de Vos W.M."/>
            <person name="Barrangou R."/>
            <person name="Klaenhammer T.R."/>
            <person name="Caufield P.W."/>
            <person name="Cui Y."/>
            <person name="Zhang H."/>
            <person name="O'Toole P.W."/>
        </authorList>
    </citation>
    <scope>NUCLEOTIDE SEQUENCE [LARGE SCALE GENOMIC DNA]</scope>
    <source>
        <strain evidence="2 3">DSM 22698</strain>
    </source>
</reference>
<sequence length="247" mass="27829">MQMIIAPAKRMRTDTDNFDVTGWPEYLGSADQLLAQLRTLDTTALQQLWHTSDQLTQSSRSWLNQMDLRQQVTPAVMAFVGLQYQSLAADLLTDEALAYLRDHLRILSGLYGILRPFDGIVPYRLDMGSRLAVGTARNLYAFWGRRVYAALDWSAPVINLASMEYARVITPYLTGDDCFVDVVFGRLVDGHIKTRATYAKMARGALVRFAASHAVDDVAGLTDFDDPHYRFAPAQSSSQRLVFLRRD</sequence>